<evidence type="ECO:0000256" key="1">
    <source>
        <dbReference type="ARBA" id="ARBA00023172"/>
    </source>
</evidence>
<dbReference type="RefSeq" id="WP_147005485.1">
    <property type="nucleotide sequence ID" value="NZ_AP019846.1"/>
</dbReference>
<dbReference type="GO" id="GO:0003677">
    <property type="term" value="F:DNA binding"/>
    <property type="evidence" value="ECO:0007669"/>
    <property type="project" value="InterPro"/>
</dbReference>
<evidence type="ECO:0000313" key="3">
    <source>
        <dbReference type="EMBL" id="BBM59417.1"/>
    </source>
</evidence>
<protein>
    <submittedName>
        <fullName evidence="3">Tyrosine recombinase XerD</fullName>
    </submittedName>
</protein>
<accession>A0A510L706</accession>
<dbReference type="Gene3D" id="1.10.443.10">
    <property type="entry name" value="Intergrase catalytic core"/>
    <property type="match status" value="1"/>
</dbReference>
<evidence type="ECO:0000259" key="2">
    <source>
        <dbReference type="PROSITE" id="PS51898"/>
    </source>
</evidence>
<organism evidence="3 4">
    <name type="scientific">Leptotrichia hongkongensis</name>
    <dbReference type="NCBI Taxonomy" id="554406"/>
    <lineage>
        <taxon>Bacteria</taxon>
        <taxon>Fusobacteriati</taxon>
        <taxon>Fusobacteriota</taxon>
        <taxon>Fusobacteriia</taxon>
        <taxon>Fusobacteriales</taxon>
        <taxon>Leptotrichiaceae</taxon>
        <taxon>Leptotrichia</taxon>
    </lineage>
</organism>
<dbReference type="OrthoDB" id="9785687at2"/>
<dbReference type="InterPro" id="IPR013762">
    <property type="entry name" value="Integrase-like_cat_sf"/>
</dbReference>
<keyword evidence="1" id="KW-0233">DNA recombination</keyword>
<dbReference type="KEGG" id="lhg:JMUB5056_1001"/>
<dbReference type="Pfam" id="PF00589">
    <property type="entry name" value="Phage_integrase"/>
    <property type="match status" value="1"/>
</dbReference>
<dbReference type="GO" id="GO:0006310">
    <property type="term" value="P:DNA recombination"/>
    <property type="evidence" value="ECO:0007669"/>
    <property type="project" value="UniProtKB-KW"/>
</dbReference>
<proteinExistence type="predicted"/>
<dbReference type="InterPro" id="IPR011010">
    <property type="entry name" value="DNA_brk_join_enz"/>
</dbReference>
<dbReference type="CDD" id="cd01189">
    <property type="entry name" value="INT_ICEBs1_C_like"/>
    <property type="match status" value="1"/>
</dbReference>
<reference evidence="3 4" key="1">
    <citation type="submission" date="2019-07" db="EMBL/GenBank/DDBJ databases">
        <title>Complete Genome Sequence of Leptotrichia hongkongensis Strain JMUB5056.</title>
        <authorList>
            <person name="Watanabe S."/>
            <person name="Cui L."/>
        </authorList>
    </citation>
    <scope>NUCLEOTIDE SEQUENCE [LARGE SCALE GENOMIC DNA]</scope>
    <source>
        <strain evidence="3 4">JMUB5056</strain>
    </source>
</reference>
<sequence>MKIWSLEDFKNFITFIKKPMPKLVFEILFFTGIRIGELFALTFSDIDFEKKIIKITKSYQKINGKEIITSPKTPNSVRNIDCPDFLINDLKLYIEENLYYFDKNQKIITIGRHGLSRYIKNYYLKAGVEKIRLHDIRHSHTSYLLYKNVNIVAISKRLGHENIKTTLNTYSHLLPESQNFLVNILNSIDV</sequence>
<gene>
    <name evidence="3" type="ORF">JMUB5056_1001</name>
</gene>
<name>A0A510L706_9FUSO</name>
<dbReference type="AlphaFoldDB" id="A0A510L706"/>
<evidence type="ECO:0000313" key="4">
    <source>
        <dbReference type="Proteomes" id="UP000321561"/>
    </source>
</evidence>
<feature type="domain" description="Tyr recombinase" evidence="2">
    <location>
        <begin position="1"/>
        <end position="186"/>
    </location>
</feature>
<dbReference type="GO" id="GO:0015074">
    <property type="term" value="P:DNA integration"/>
    <property type="evidence" value="ECO:0007669"/>
    <property type="project" value="InterPro"/>
</dbReference>
<dbReference type="PANTHER" id="PTHR30349">
    <property type="entry name" value="PHAGE INTEGRASE-RELATED"/>
    <property type="match status" value="1"/>
</dbReference>
<dbReference type="PROSITE" id="PS51898">
    <property type="entry name" value="TYR_RECOMBINASE"/>
    <property type="match status" value="1"/>
</dbReference>
<dbReference type="SUPFAM" id="SSF56349">
    <property type="entry name" value="DNA breaking-rejoining enzymes"/>
    <property type="match status" value="1"/>
</dbReference>
<dbReference type="EMBL" id="AP019846">
    <property type="protein sequence ID" value="BBM59417.1"/>
    <property type="molecule type" value="Genomic_DNA"/>
</dbReference>
<dbReference type="InterPro" id="IPR002104">
    <property type="entry name" value="Integrase_catalytic"/>
</dbReference>
<dbReference type="PANTHER" id="PTHR30349:SF64">
    <property type="entry name" value="PROPHAGE INTEGRASE INTD-RELATED"/>
    <property type="match status" value="1"/>
</dbReference>
<dbReference type="InterPro" id="IPR050090">
    <property type="entry name" value="Tyrosine_recombinase_XerCD"/>
</dbReference>
<dbReference type="Proteomes" id="UP000321561">
    <property type="component" value="Chromosome"/>
</dbReference>